<organism evidence="3 4">
    <name type="scientific">Sulfuriferula multivorans</name>
    <dbReference type="NCBI Taxonomy" id="1559896"/>
    <lineage>
        <taxon>Bacteria</taxon>
        <taxon>Pseudomonadati</taxon>
        <taxon>Pseudomonadota</taxon>
        <taxon>Betaproteobacteria</taxon>
        <taxon>Nitrosomonadales</taxon>
        <taxon>Sulfuricellaceae</taxon>
        <taxon>Sulfuriferula</taxon>
    </lineage>
</organism>
<evidence type="ECO:0000313" key="4">
    <source>
        <dbReference type="Proteomes" id="UP000286806"/>
    </source>
</evidence>
<proteinExistence type="predicted"/>
<dbReference type="Pfam" id="PF00072">
    <property type="entry name" value="Response_reg"/>
    <property type="match status" value="1"/>
</dbReference>
<dbReference type="Gene3D" id="3.40.50.2300">
    <property type="match status" value="1"/>
</dbReference>
<dbReference type="SMART" id="SM00448">
    <property type="entry name" value="REC"/>
    <property type="match status" value="1"/>
</dbReference>
<dbReference type="PROSITE" id="PS50110">
    <property type="entry name" value="RESPONSE_REGULATORY"/>
    <property type="match status" value="1"/>
</dbReference>
<dbReference type="InterPro" id="IPR011006">
    <property type="entry name" value="CheY-like_superfamily"/>
</dbReference>
<evidence type="ECO:0000313" key="3">
    <source>
        <dbReference type="EMBL" id="GBL45213.1"/>
    </source>
</evidence>
<dbReference type="GO" id="GO:0000160">
    <property type="term" value="P:phosphorelay signal transduction system"/>
    <property type="evidence" value="ECO:0007669"/>
    <property type="project" value="InterPro"/>
</dbReference>
<dbReference type="SUPFAM" id="SSF52172">
    <property type="entry name" value="CheY-like"/>
    <property type="match status" value="1"/>
</dbReference>
<sequence length="140" mass="15478">MQIGVESAKAVDNKRLFVVANDDLTRMVLQFMLHDENETHDLSSLEAAFDKSIEWKPDLLLLGIDVVQERGMEVLPLIRSRLSSAKILLVADTREDPLVAACQNAGIDGLLVKPLTVENARRKVDGLLGRKQALIPIHAT</sequence>
<comment type="caution">
    <text evidence="3">The sequence shown here is derived from an EMBL/GenBank/DDBJ whole genome shotgun (WGS) entry which is preliminary data.</text>
</comment>
<feature type="domain" description="Response regulatory" evidence="2">
    <location>
        <begin position="15"/>
        <end position="128"/>
    </location>
</feature>
<dbReference type="RefSeq" id="WP_124704038.1">
    <property type="nucleotide sequence ID" value="NZ_BGOW01000006.1"/>
</dbReference>
<name>A0A401JC37_9PROT</name>
<gene>
    <name evidence="3" type="ORF">SFMTTN_1017</name>
</gene>
<dbReference type="OrthoDB" id="8563041at2"/>
<evidence type="ECO:0000259" key="2">
    <source>
        <dbReference type="PROSITE" id="PS50110"/>
    </source>
</evidence>
<dbReference type="EMBL" id="BGOW01000006">
    <property type="protein sequence ID" value="GBL45213.1"/>
    <property type="molecule type" value="Genomic_DNA"/>
</dbReference>
<accession>A0A401JC37</accession>
<reference evidence="3 4" key="1">
    <citation type="journal article" date="2019" name="Front. Microbiol.">
        <title>Genomes of Neutrophilic Sulfur-Oxidizing Chemolithoautotrophs Representing 9 Proteobacterial Species From 8 Genera.</title>
        <authorList>
            <person name="Watanabe T."/>
            <person name="Kojima H."/>
            <person name="Umezawa K."/>
            <person name="Hori C."/>
            <person name="Takasuka T.E."/>
            <person name="Kato Y."/>
            <person name="Fukui M."/>
        </authorList>
    </citation>
    <scope>NUCLEOTIDE SEQUENCE [LARGE SCALE GENOMIC DNA]</scope>
    <source>
        <strain evidence="3 4">TTN</strain>
    </source>
</reference>
<dbReference type="InterPro" id="IPR001789">
    <property type="entry name" value="Sig_transdc_resp-reg_receiver"/>
</dbReference>
<protein>
    <submittedName>
        <fullName evidence="3">Putative transcriptional regulatory protein</fullName>
    </submittedName>
</protein>
<evidence type="ECO:0000256" key="1">
    <source>
        <dbReference type="PROSITE-ProRule" id="PRU00169"/>
    </source>
</evidence>
<dbReference type="Proteomes" id="UP000286806">
    <property type="component" value="Unassembled WGS sequence"/>
</dbReference>
<comment type="caution">
    <text evidence="1">Lacks conserved residue(s) required for the propagation of feature annotation.</text>
</comment>
<keyword evidence="4" id="KW-1185">Reference proteome</keyword>
<dbReference type="AlphaFoldDB" id="A0A401JC37"/>
<dbReference type="CDD" id="cd00156">
    <property type="entry name" value="REC"/>
    <property type="match status" value="1"/>
</dbReference>